<dbReference type="InterPro" id="IPR012337">
    <property type="entry name" value="RNaseH-like_sf"/>
</dbReference>
<dbReference type="KEGG" id="tru:105417082"/>
<dbReference type="GO" id="GO:0046983">
    <property type="term" value="F:protein dimerization activity"/>
    <property type="evidence" value="ECO:0007669"/>
    <property type="project" value="InterPro"/>
</dbReference>
<dbReference type="SUPFAM" id="SSF53098">
    <property type="entry name" value="Ribonuclease H-like"/>
    <property type="match status" value="1"/>
</dbReference>
<dbReference type="InterPro" id="IPR040648">
    <property type="entry name" value="HMGXB3_CxC4"/>
</dbReference>
<evidence type="ECO:0000259" key="2">
    <source>
        <dbReference type="Pfam" id="PF05699"/>
    </source>
</evidence>
<dbReference type="InterPro" id="IPR008906">
    <property type="entry name" value="HATC_C_dom"/>
</dbReference>
<dbReference type="InterPro" id="IPR039598">
    <property type="entry name" value="HMGXB3"/>
</dbReference>
<gene>
    <name evidence="4" type="primary">LOC105417082</name>
</gene>
<keyword evidence="5" id="KW-1185">Reference proteome</keyword>
<feature type="domain" description="HAT C-terminal dimerisation" evidence="2">
    <location>
        <begin position="1232"/>
        <end position="1308"/>
    </location>
</feature>
<reference evidence="4" key="2">
    <citation type="submission" date="2025-08" db="UniProtKB">
        <authorList>
            <consortium name="Ensembl"/>
        </authorList>
    </citation>
    <scope>IDENTIFICATION</scope>
</reference>
<dbReference type="Pfam" id="PF05699">
    <property type="entry name" value="Dimer_Tnp_hAT"/>
    <property type="match status" value="1"/>
</dbReference>
<evidence type="ECO:0000259" key="3">
    <source>
        <dbReference type="Pfam" id="PF18717"/>
    </source>
</evidence>
<organism evidence="4 5">
    <name type="scientific">Takifugu rubripes</name>
    <name type="common">Japanese pufferfish</name>
    <name type="synonym">Fugu rubripes</name>
    <dbReference type="NCBI Taxonomy" id="31033"/>
    <lineage>
        <taxon>Eukaryota</taxon>
        <taxon>Metazoa</taxon>
        <taxon>Chordata</taxon>
        <taxon>Craniata</taxon>
        <taxon>Vertebrata</taxon>
        <taxon>Euteleostomi</taxon>
        <taxon>Actinopterygii</taxon>
        <taxon>Neopterygii</taxon>
        <taxon>Teleostei</taxon>
        <taxon>Neoteleostei</taxon>
        <taxon>Acanthomorphata</taxon>
        <taxon>Eupercaria</taxon>
        <taxon>Tetraodontiformes</taxon>
        <taxon>Tetradontoidea</taxon>
        <taxon>Tetraodontidae</taxon>
        <taxon>Takifugu</taxon>
    </lineage>
</organism>
<dbReference type="SUPFAM" id="SSF140996">
    <property type="entry name" value="Hermes dimerisation domain"/>
    <property type="match status" value="1"/>
</dbReference>
<name>A0A3B5JYY8_TAKRU</name>
<dbReference type="GeneTree" id="ENSGT00940000158431"/>
<dbReference type="InParanoid" id="A0A3B5JYY8"/>
<evidence type="ECO:0000313" key="5">
    <source>
        <dbReference type="Proteomes" id="UP000005226"/>
    </source>
</evidence>
<dbReference type="RefSeq" id="XP_011606909.2">
    <property type="nucleotide sequence ID" value="XM_011608607.2"/>
</dbReference>
<feature type="domain" description="HMG" evidence="3">
    <location>
        <begin position="583"/>
        <end position="673"/>
    </location>
</feature>
<dbReference type="GeneID" id="105417082"/>
<dbReference type="Proteomes" id="UP000005226">
    <property type="component" value="Chromosome 11"/>
</dbReference>
<protein>
    <submittedName>
        <fullName evidence="4">Uncharacterized LOC105417082</fullName>
    </submittedName>
</protein>
<dbReference type="PANTHER" id="PTHR17609:SF3">
    <property type="entry name" value="SAP DOMAIN-CONTAINING PROTEIN"/>
    <property type="match status" value="1"/>
</dbReference>
<dbReference type="OrthoDB" id="10050977at2759"/>
<proteinExistence type="predicted"/>
<feature type="compositionally biased region" description="Polar residues" evidence="1">
    <location>
        <begin position="189"/>
        <end position="200"/>
    </location>
</feature>
<evidence type="ECO:0000256" key="1">
    <source>
        <dbReference type="SAM" id="MobiDB-lite"/>
    </source>
</evidence>
<feature type="region of interest" description="Disordered" evidence="1">
    <location>
        <begin position="189"/>
        <end position="213"/>
    </location>
</feature>
<reference evidence="4" key="3">
    <citation type="submission" date="2025-09" db="UniProtKB">
        <authorList>
            <consortium name="Ensembl"/>
        </authorList>
    </citation>
    <scope>IDENTIFICATION</scope>
</reference>
<dbReference type="Ensembl" id="ENSTRUT00000049516.2">
    <property type="protein sequence ID" value="ENSTRUP00000048807.2"/>
    <property type="gene ID" value="ENSTRUG00000024950.2"/>
</dbReference>
<reference evidence="4 5" key="1">
    <citation type="journal article" date="2011" name="Genome Biol. Evol.">
        <title>Integration of the genetic map and genome assembly of fugu facilitates insights into distinct features of genome evolution in teleosts and mammals.</title>
        <authorList>
            <person name="Kai W."/>
            <person name="Kikuchi K."/>
            <person name="Tohari S."/>
            <person name="Chew A.K."/>
            <person name="Tay A."/>
            <person name="Fujiwara A."/>
            <person name="Hosoya S."/>
            <person name="Suetake H."/>
            <person name="Naruse K."/>
            <person name="Brenner S."/>
            <person name="Suzuki Y."/>
            <person name="Venkatesh B."/>
        </authorList>
    </citation>
    <scope>NUCLEOTIDE SEQUENCE [LARGE SCALE GENOMIC DNA]</scope>
</reference>
<dbReference type="PANTHER" id="PTHR17609">
    <property type="entry name" value="HMG DOMAIN-CONTAINING PROTEIN 3"/>
    <property type="match status" value="1"/>
</dbReference>
<sequence>MAQPFGACGDTKAPRQQLCGRVERDPRVSIRRQSEGRINLELCKNCSLYHCPFCKTSVYKPKADYGSVWTHIEIHRIRAVKHGEFSIYTCNLECREERHFHCPYCAKTITTKRQFEIHLGKCAQSSTHSSHCLAPLDRAHLPTMAVGKPALLMLNFTPLAQQVVSTGQSSDLTNSSPDQNPASTIELKSTVDQQQNSTASPVHPKSPVNQQCIQNGPPVQLKAIVDKPPASSTSPIQPKPTVDQHPMATYCFVEPTGVSDQLAVALAVPVQPVAPVVYSSSYPANTVQQALQISGRAKQKIKCSICNLYLHKKNLSKHKLRKHLISDTDITAKDHLRSQCIDSHNGVYTVSKYYKTTAVPVHVIKKRSAGVVKMLCEEDRCEVIFQFKKKGGLPYSQCPHLRSVDFCISHARQEDVDPSILEELVTNNLIGKEMMAKCQKHRDQAAQNSAPLVALVDLGGNHCLYFSVFEPKATHYSKFGRLFVTYNIRGKFWHCDCSQGRIYCLHKCIAKWYLFQTNQKLFSSNAKQDTVLDDAETMEGTPETLLPPGDKNLEQMAKYVYHHKKLPSALPENLTQFESEIQFSKHLIPAETVCQECPGQVCLTEPVLVTDKARVVTSNGVIQDNSTFLKKCPKCDLMYHYQEWSEGLHNYNSHIILSLQLCMLLQNLIQNHSAEDGLAVVLKQTVGDMSSCGMEVLQAYLHFEALRSHECPSLLMIDLYQKGIFNMAGIEIHGMPEPLTGEVNAEEIWDSVCKEIITSGLNAHDIVYVETNNVIKEAAVSAVTTPFKLSEGRRLNKKRTEQCHKAVTRFLVKTLQPLSTVESPWFRDLTKTLNPKYRPPSIDELRKTFIPSWYSAEKKRAVEELLGVTEAALTCDWWSNSAHDHYLTVNLHFIMKGQMMHKVLCTKPVYDASTAEAPLIYPILEEFGVRDKVVAVTVDNMDISINSLHIRKLKCFACILNLAAQKVFTCSSVVRWVSKIQAVLAWIKSSLPAQNILQEQQKMLIMKQQLLFQSSWDSLYLMVEQFVEQFAAVQATLTDPQVREAIEEKRLEMLTENEYQEAGEFIRILKPLYTSSLCVSAEKSPNCSQIFPILKKLEAHLETQHEDTPFTNTLKRTIWGDLSTHYKDGDTWNFLQEASALDPRFKNRIDSDEIWQRVLSAACDLPVTGELPSDAVSEHNDAEHSEEAPFSKRLRLSALEELFEAEDRALKSCADASSNVSIPTRLLQEIELYRKIPAIPTSEDPLVWWWDRRDMLPFLYQLSNSYLCIQASSTPHERAFSTEGDKLSQERSHVLPEQADLLIFLQKNC</sequence>
<accession>A0A3B5JYY8</accession>
<evidence type="ECO:0000313" key="4">
    <source>
        <dbReference type="Ensembl" id="ENSTRUP00000048807.2"/>
    </source>
</evidence>
<dbReference type="Pfam" id="PF18717">
    <property type="entry name" value="CxC4"/>
    <property type="match status" value="1"/>
</dbReference>